<reference evidence="1" key="1">
    <citation type="submission" date="2021-01" db="EMBL/GenBank/DDBJ databases">
        <authorList>
            <person name="Li R."/>
            <person name="Bekaert M."/>
        </authorList>
    </citation>
    <scope>NUCLEOTIDE SEQUENCE</scope>
    <source>
        <strain evidence="1">Farmed</strain>
    </source>
</reference>
<protein>
    <submittedName>
        <fullName evidence="1">Uncharacterized protein</fullName>
    </submittedName>
</protein>
<dbReference type="EMBL" id="CAHIKZ030004140">
    <property type="protein sequence ID" value="CAE1307706.1"/>
    <property type="molecule type" value="Genomic_DNA"/>
</dbReference>
<evidence type="ECO:0000313" key="2">
    <source>
        <dbReference type="Proteomes" id="UP000597762"/>
    </source>
</evidence>
<keyword evidence="2" id="KW-1185">Reference proteome</keyword>
<name>A0A812DPD3_ACAPH</name>
<gene>
    <name evidence="1" type="ORF">SPHA_59725</name>
</gene>
<comment type="caution">
    <text evidence="1">The sequence shown here is derived from an EMBL/GenBank/DDBJ whole genome shotgun (WGS) entry which is preliminary data.</text>
</comment>
<dbReference type="Proteomes" id="UP000597762">
    <property type="component" value="Unassembled WGS sequence"/>
</dbReference>
<proteinExistence type="predicted"/>
<sequence>MPQLHYSTILYHDHHTSCPLIHHALSYPLLHHTSAIHYSTMPQLSIHHALSITSCQLSINPPCPQLSITPHHGSPIHQLSIHHASAIHCSTMASAIQALLHHASPPSIQLYYSTMPSYPLLHHGSAIHYSTTLSYPLFHHASGIHYPPYPFSYPLPTMPHPSINPPCLSYPLLHHASAIHYSTMPPLSITPPCPPSIHYSTMASAIHYSTMTQLSITPPCLSYPLLHHASAIHYSTMTQPSITPP</sequence>
<organism evidence="1 2">
    <name type="scientific">Acanthosepion pharaonis</name>
    <name type="common">Pharaoh cuttlefish</name>
    <name type="synonym">Sepia pharaonis</name>
    <dbReference type="NCBI Taxonomy" id="158019"/>
    <lineage>
        <taxon>Eukaryota</taxon>
        <taxon>Metazoa</taxon>
        <taxon>Spiralia</taxon>
        <taxon>Lophotrochozoa</taxon>
        <taxon>Mollusca</taxon>
        <taxon>Cephalopoda</taxon>
        <taxon>Coleoidea</taxon>
        <taxon>Decapodiformes</taxon>
        <taxon>Sepiida</taxon>
        <taxon>Sepiina</taxon>
        <taxon>Sepiidae</taxon>
        <taxon>Acanthosepion</taxon>
    </lineage>
</organism>
<evidence type="ECO:0000313" key="1">
    <source>
        <dbReference type="EMBL" id="CAE1307706.1"/>
    </source>
</evidence>
<dbReference type="AlphaFoldDB" id="A0A812DPD3"/>
<accession>A0A812DPD3</accession>